<evidence type="ECO:0000313" key="3">
    <source>
        <dbReference type="Proteomes" id="UP000325606"/>
    </source>
</evidence>
<dbReference type="KEGG" id="nik:F5I99_10290"/>
<accession>A0A5J6LEQ7</accession>
<organism evidence="2 3">
    <name type="scientific">Nitrincola iocasae</name>
    <dbReference type="NCBI Taxonomy" id="2614693"/>
    <lineage>
        <taxon>Bacteria</taxon>
        <taxon>Pseudomonadati</taxon>
        <taxon>Pseudomonadota</taxon>
        <taxon>Gammaproteobacteria</taxon>
        <taxon>Oceanospirillales</taxon>
        <taxon>Oceanospirillaceae</taxon>
        <taxon>Nitrincola</taxon>
    </lineage>
</organism>
<sequence length="160" mass="18229">MFKRQLKRPSKPMPEYKILPIGTWHFIAAVMLMIFCVFCTGEIIIYFLKLDAQTENVAFIELGVIVALGFVLSHLSFMVTRGSVFCYGLLLKYNRICMSVLVVGNIVALILGDVSTAVFAAVGLALGLLAHQIYLSEKYLEFLDFQEVAWGHYRWNRRKK</sequence>
<keyword evidence="3" id="KW-1185">Reference proteome</keyword>
<dbReference type="AlphaFoldDB" id="A0A5J6LEQ7"/>
<dbReference type="EMBL" id="CP044222">
    <property type="protein sequence ID" value="QEW06863.1"/>
    <property type="molecule type" value="Genomic_DNA"/>
</dbReference>
<protein>
    <submittedName>
        <fullName evidence="2">Uncharacterized protein</fullName>
    </submittedName>
</protein>
<name>A0A5J6LEQ7_9GAMM</name>
<evidence type="ECO:0000313" key="2">
    <source>
        <dbReference type="EMBL" id="QEW06863.1"/>
    </source>
</evidence>
<proteinExistence type="predicted"/>
<reference evidence="2 3" key="1">
    <citation type="submission" date="2019-09" db="EMBL/GenBank/DDBJ databases">
        <title>Nitrincola iocasae sp. nov., a bacterium isolated from the sediment collected at a cold seep field in South China Sea.</title>
        <authorList>
            <person name="Zhang H."/>
            <person name="Wang H."/>
            <person name="Li C."/>
        </authorList>
    </citation>
    <scope>NUCLEOTIDE SEQUENCE [LARGE SCALE GENOMIC DNA]</scope>
    <source>
        <strain evidence="2 3">KXZD1103</strain>
    </source>
</reference>
<gene>
    <name evidence="2" type="ORF">F5I99_10290</name>
</gene>
<evidence type="ECO:0000256" key="1">
    <source>
        <dbReference type="SAM" id="Phobius"/>
    </source>
</evidence>
<dbReference type="RefSeq" id="WP_151055719.1">
    <property type="nucleotide sequence ID" value="NZ_CP044222.1"/>
</dbReference>
<feature type="transmembrane region" description="Helical" evidence="1">
    <location>
        <begin position="59"/>
        <end position="80"/>
    </location>
</feature>
<keyword evidence="1" id="KW-0472">Membrane</keyword>
<feature type="transmembrane region" description="Helical" evidence="1">
    <location>
        <begin position="21"/>
        <end position="47"/>
    </location>
</feature>
<dbReference type="Proteomes" id="UP000325606">
    <property type="component" value="Chromosome"/>
</dbReference>
<keyword evidence="1" id="KW-1133">Transmembrane helix</keyword>
<keyword evidence="1" id="KW-0812">Transmembrane</keyword>